<dbReference type="CDD" id="cd06261">
    <property type="entry name" value="TM_PBP2"/>
    <property type="match status" value="1"/>
</dbReference>
<dbReference type="PANTHER" id="PTHR30193:SF37">
    <property type="entry name" value="INNER MEMBRANE ABC TRANSPORTER PERMEASE PROTEIN YCJO"/>
    <property type="match status" value="1"/>
</dbReference>
<keyword evidence="5 7" id="KW-1133">Transmembrane helix</keyword>
<sequence length="314" mass="35363">MSREKKQKQGKREKQESHRTRWFWVFVGPFLLGLVVFTYVPLGWSVYLSFFDAHNTVTPTEFVGLGNYTALLRDDAFTSSLWTFCLFTLFIVPTTYAASLALALMVNRLRRAQAFFRSVFFLPAACSYVVAALIWKMSLFNGVRFGLANTLLGYVDADQIAWLSTTDPPWYWLVIVTVRLWLQAGFYMILFLAGLQRISPTLYEAAAVDGARPGWQVFRHITFPQLRTTSVAVVLLLVINAFQAFDEFYNLLSDARGYPPYARPPLVYLYYLALGQGQNLGLGSAGAVLLALIVAVVTIGQARWFGLGRKEADA</sequence>
<evidence type="ECO:0000256" key="7">
    <source>
        <dbReference type="RuleBase" id="RU363032"/>
    </source>
</evidence>
<dbReference type="InterPro" id="IPR000515">
    <property type="entry name" value="MetI-like"/>
</dbReference>
<evidence type="ECO:0000259" key="8">
    <source>
        <dbReference type="PROSITE" id="PS50928"/>
    </source>
</evidence>
<dbReference type="PROSITE" id="PS50928">
    <property type="entry name" value="ABC_TM1"/>
    <property type="match status" value="1"/>
</dbReference>
<reference evidence="9 10" key="1">
    <citation type="submission" date="2020-09" db="EMBL/GenBank/DDBJ databases">
        <title>A novel species.</title>
        <authorList>
            <person name="Gao J."/>
        </authorList>
    </citation>
    <scope>NUCLEOTIDE SEQUENCE [LARGE SCALE GENOMIC DNA]</scope>
    <source>
        <strain evidence="9 10">CRXT-Y-14</strain>
    </source>
</reference>
<accession>A0A7H1BCC6</accession>
<gene>
    <name evidence="9" type="ORF">IAG42_24210</name>
</gene>
<feature type="transmembrane region" description="Helical" evidence="7">
    <location>
        <begin position="21"/>
        <end position="42"/>
    </location>
</feature>
<feature type="transmembrane region" description="Helical" evidence="7">
    <location>
        <begin position="81"/>
        <end position="102"/>
    </location>
</feature>
<organism evidence="9 10">
    <name type="scientific">Streptomyces xanthii</name>
    <dbReference type="NCBI Taxonomy" id="2768069"/>
    <lineage>
        <taxon>Bacteria</taxon>
        <taxon>Bacillati</taxon>
        <taxon>Actinomycetota</taxon>
        <taxon>Actinomycetes</taxon>
        <taxon>Kitasatosporales</taxon>
        <taxon>Streptomycetaceae</taxon>
        <taxon>Streptomyces</taxon>
    </lineage>
</organism>
<proteinExistence type="inferred from homology"/>
<evidence type="ECO:0000256" key="2">
    <source>
        <dbReference type="ARBA" id="ARBA00022448"/>
    </source>
</evidence>
<evidence type="ECO:0000313" key="10">
    <source>
        <dbReference type="Proteomes" id="UP000516428"/>
    </source>
</evidence>
<keyword evidence="4 7" id="KW-0812">Transmembrane</keyword>
<dbReference type="InterPro" id="IPR051393">
    <property type="entry name" value="ABC_transporter_permease"/>
</dbReference>
<keyword evidence="2 7" id="KW-0813">Transport</keyword>
<dbReference type="GO" id="GO:0005886">
    <property type="term" value="C:plasma membrane"/>
    <property type="evidence" value="ECO:0007669"/>
    <property type="project" value="UniProtKB-SubCell"/>
</dbReference>
<dbReference type="PANTHER" id="PTHR30193">
    <property type="entry name" value="ABC TRANSPORTER PERMEASE PROTEIN"/>
    <property type="match status" value="1"/>
</dbReference>
<evidence type="ECO:0000256" key="5">
    <source>
        <dbReference type="ARBA" id="ARBA00022989"/>
    </source>
</evidence>
<evidence type="ECO:0000256" key="4">
    <source>
        <dbReference type="ARBA" id="ARBA00022692"/>
    </source>
</evidence>
<keyword evidence="3" id="KW-1003">Cell membrane</keyword>
<dbReference type="KEGG" id="sxn:IAG42_24210"/>
<feature type="domain" description="ABC transmembrane type-1" evidence="8">
    <location>
        <begin position="85"/>
        <end position="301"/>
    </location>
</feature>
<dbReference type="SUPFAM" id="SSF161098">
    <property type="entry name" value="MetI-like"/>
    <property type="match status" value="1"/>
</dbReference>
<name>A0A7H1BCC6_9ACTN</name>
<dbReference type="AlphaFoldDB" id="A0A7H1BCC6"/>
<evidence type="ECO:0000256" key="1">
    <source>
        <dbReference type="ARBA" id="ARBA00004651"/>
    </source>
</evidence>
<dbReference type="Proteomes" id="UP000516428">
    <property type="component" value="Chromosome"/>
</dbReference>
<feature type="transmembrane region" description="Helical" evidence="7">
    <location>
        <begin position="170"/>
        <end position="193"/>
    </location>
</feature>
<evidence type="ECO:0000256" key="3">
    <source>
        <dbReference type="ARBA" id="ARBA00022475"/>
    </source>
</evidence>
<comment type="subcellular location">
    <subcellularLocation>
        <location evidence="1 7">Cell membrane</location>
        <topology evidence="1 7">Multi-pass membrane protein</topology>
    </subcellularLocation>
</comment>
<dbReference type="Pfam" id="PF00528">
    <property type="entry name" value="BPD_transp_1"/>
    <property type="match status" value="1"/>
</dbReference>
<dbReference type="RefSeq" id="WP_188339064.1">
    <property type="nucleotide sequence ID" value="NZ_CP061281.1"/>
</dbReference>
<feature type="transmembrane region" description="Helical" evidence="7">
    <location>
        <begin position="280"/>
        <end position="300"/>
    </location>
</feature>
<dbReference type="EMBL" id="CP061281">
    <property type="protein sequence ID" value="QNS06381.1"/>
    <property type="molecule type" value="Genomic_DNA"/>
</dbReference>
<dbReference type="InterPro" id="IPR035906">
    <property type="entry name" value="MetI-like_sf"/>
</dbReference>
<keyword evidence="10" id="KW-1185">Reference proteome</keyword>
<protein>
    <submittedName>
        <fullName evidence="9">Sugar ABC transporter permease</fullName>
    </submittedName>
</protein>
<dbReference type="Gene3D" id="1.10.3720.10">
    <property type="entry name" value="MetI-like"/>
    <property type="match status" value="1"/>
</dbReference>
<evidence type="ECO:0000256" key="6">
    <source>
        <dbReference type="ARBA" id="ARBA00023136"/>
    </source>
</evidence>
<comment type="similarity">
    <text evidence="7">Belongs to the binding-protein-dependent transport system permease family.</text>
</comment>
<dbReference type="GO" id="GO:0055085">
    <property type="term" value="P:transmembrane transport"/>
    <property type="evidence" value="ECO:0007669"/>
    <property type="project" value="InterPro"/>
</dbReference>
<feature type="transmembrane region" description="Helical" evidence="7">
    <location>
        <begin position="226"/>
        <end position="245"/>
    </location>
</feature>
<feature type="transmembrane region" description="Helical" evidence="7">
    <location>
        <begin position="114"/>
        <end position="135"/>
    </location>
</feature>
<keyword evidence="6 7" id="KW-0472">Membrane</keyword>
<evidence type="ECO:0000313" key="9">
    <source>
        <dbReference type="EMBL" id="QNS06381.1"/>
    </source>
</evidence>